<dbReference type="OrthoDB" id="9771302at2"/>
<dbReference type="Pfam" id="PF13460">
    <property type="entry name" value="NAD_binding_10"/>
    <property type="match status" value="1"/>
</dbReference>
<evidence type="ECO:0000259" key="1">
    <source>
        <dbReference type="Pfam" id="PF13460"/>
    </source>
</evidence>
<name>A0A2M9CNP8_9MICO</name>
<dbReference type="InterPro" id="IPR016040">
    <property type="entry name" value="NAD(P)-bd_dom"/>
</dbReference>
<sequence>MKILIVGGNGHVGTRLAARLRDLGEDVIAGSRSTGVDAVTGEGLGAAMDGADVVVDVLNTMEMDVTAATAFFRGTTERILAAEHTTGVRHHVLLSVVGADRALANGYYAGKVAQEDALRYGDIPFTIVRATQFHDFVPTIADWLTVEGRVETPRMLLQPVDVDDVVELLAMTARSAPLEDTVDLAGPDRFHLDVLLRETLSAASDQRDVVTVEGTALGADALDSLVPLGAHRVGTHPYPVAVTPAQQ</sequence>
<dbReference type="GO" id="GO:0044877">
    <property type="term" value="F:protein-containing complex binding"/>
    <property type="evidence" value="ECO:0007669"/>
    <property type="project" value="TreeGrafter"/>
</dbReference>
<dbReference type="RefSeq" id="WP_100365596.1">
    <property type="nucleotide sequence ID" value="NZ_PGFF01000001.1"/>
</dbReference>
<evidence type="ECO:0000313" key="2">
    <source>
        <dbReference type="EMBL" id="PJJ73523.1"/>
    </source>
</evidence>
<accession>A0A2M9CNP8</accession>
<dbReference type="PANTHER" id="PTHR12126">
    <property type="entry name" value="NADH-UBIQUINONE OXIDOREDUCTASE 39 KDA SUBUNIT-RELATED"/>
    <property type="match status" value="1"/>
</dbReference>
<dbReference type="InterPro" id="IPR051207">
    <property type="entry name" value="ComplexI_NDUFA9_subunit"/>
</dbReference>
<gene>
    <name evidence="2" type="ORF">CLV46_3116</name>
</gene>
<keyword evidence="3" id="KW-1185">Reference proteome</keyword>
<dbReference type="SUPFAM" id="SSF51735">
    <property type="entry name" value="NAD(P)-binding Rossmann-fold domains"/>
    <property type="match status" value="1"/>
</dbReference>
<dbReference type="EMBL" id="PGFF01000001">
    <property type="protein sequence ID" value="PJJ73523.1"/>
    <property type="molecule type" value="Genomic_DNA"/>
</dbReference>
<reference evidence="2 3" key="1">
    <citation type="submission" date="2017-11" db="EMBL/GenBank/DDBJ databases">
        <title>Genomic Encyclopedia of Archaeal and Bacterial Type Strains, Phase II (KMG-II): From Individual Species to Whole Genera.</title>
        <authorList>
            <person name="Goeker M."/>
        </authorList>
    </citation>
    <scope>NUCLEOTIDE SEQUENCE [LARGE SCALE GENOMIC DNA]</scope>
    <source>
        <strain evidence="2 3">DSM 27393</strain>
    </source>
</reference>
<dbReference type="InterPro" id="IPR036291">
    <property type="entry name" value="NAD(P)-bd_dom_sf"/>
</dbReference>
<organism evidence="2 3">
    <name type="scientific">Diaminobutyricimonas aerilata</name>
    <dbReference type="NCBI Taxonomy" id="1162967"/>
    <lineage>
        <taxon>Bacteria</taxon>
        <taxon>Bacillati</taxon>
        <taxon>Actinomycetota</taxon>
        <taxon>Actinomycetes</taxon>
        <taxon>Micrococcales</taxon>
        <taxon>Microbacteriaceae</taxon>
        <taxon>Diaminobutyricimonas</taxon>
    </lineage>
</organism>
<comment type="caution">
    <text evidence="2">The sequence shown here is derived from an EMBL/GenBank/DDBJ whole genome shotgun (WGS) entry which is preliminary data.</text>
</comment>
<dbReference type="Proteomes" id="UP000228758">
    <property type="component" value="Unassembled WGS sequence"/>
</dbReference>
<dbReference type="Gene3D" id="3.40.50.720">
    <property type="entry name" value="NAD(P)-binding Rossmann-like Domain"/>
    <property type="match status" value="1"/>
</dbReference>
<feature type="domain" description="NAD(P)-binding" evidence="1">
    <location>
        <begin position="29"/>
        <end position="135"/>
    </location>
</feature>
<protein>
    <submittedName>
        <fullName evidence="2">Uncharacterized protein YbjT (DUF2867 family)</fullName>
    </submittedName>
</protein>
<evidence type="ECO:0000313" key="3">
    <source>
        <dbReference type="Proteomes" id="UP000228758"/>
    </source>
</evidence>
<dbReference type="PANTHER" id="PTHR12126:SF11">
    <property type="entry name" value="NADH DEHYDROGENASE [UBIQUINONE] 1 ALPHA SUBCOMPLEX SUBUNIT 9, MITOCHONDRIAL"/>
    <property type="match status" value="1"/>
</dbReference>
<proteinExistence type="predicted"/>
<dbReference type="AlphaFoldDB" id="A0A2M9CNP8"/>